<dbReference type="FunFam" id="3.30.2160.10:FF:000002">
    <property type="entry name" value="Putative Ubiquitin-protein ligase E3C"/>
    <property type="match status" value="1"/>
</dbReference>
<comment type="catalytic activity">
    <reaction evidence="1">
        <text>S-ubiquitinyl-[E2 ubiquitin-conjugating enzyme]-L-cysteine + [acceptor protein]-L-lysine = [E2 ubiquitin-conjugating enzyme]-L-cysteine + N(6)-ubiquitinyl-[acceptor protein]-L-lysine.</text>
        <dbReference type="EC" id="2.3.2.26"/>
    </reaction>
</comment>
<dbReference type="Gene3D" id="3.30.2160.10">
    <property type="entry name" value="Hect, E3 ligase catalytic domain"/>
    <property type="match status" value="1"/>
</dbReference>
<protein>
    <recommendedName>
        <fullName evidence="2">HECT-type E3 ubiquitin transferase</fullName>
        <ecNumber evidence="2">2.3.2.26</ecNumber>
    </recommendedName>
</protein>
<evidence type="ECO:0000313" key="8">
    <source>
        <dbReference type="WBParaSite" id="SRDH1_77770.1"/>
    </source>
</evidence>
<dbReference type="GO" id="GO:0006511">
    <property type="term" value="P:ubiquitin-dependent protein catabolic process"/>
    <property type="evidence" value="ECO:0007669"/>
    <property type="project" value="TreeGrafter"/>
</dbReference>
<evidence type="ECO:0000313" key="7">
    <source>
        <dbReference type="Proteomes" id="UP000050792"/>
    </source>
</evidence>
<dbReference type="InterPro" id="IPR000569">
    <property type="entry name" value="HECT_dom"/>
</dbReference>
<keyword evidence="4 5" id="KW-0833">Ubl conjugation pathway</keyword>
<evidence type="ECO:0000259" key="6">
    <source>
        <dbReference type="PROSITE" id="PS50237"/>
    </source>
</evidence>
<dbReference type="Gene3D" id="3.30.2410.10">
    <property type="entry name" value="Hect, E3 ligase catalytic domain"/>
    <property type="match status" value="1"/>
</dbReference>
<proteinExistence type="predicted"/>
<dbReference type="Gene3D" id="3.90.1750.10">
    <property type="entry name" value="Hect, E3 ligase catalytic domains"/>
    <property type="match status" value="1"/>
</dbReference>
<dbReference type="CDD" id="cd00078">
    <property type="entry name" value="HECTc"/>
    <property type="match status" value="1"/>
</dbReference>
<dbReference type="FunFam" id="3.30.2410.10:FF:000011">
    <property type="entry name" value="Putative Ubiquitin-protein ligase E3C"/>
    <property type="match status" value="1"/>
</dbReference>
<evidence type="ECO:0000256" key="4">
    <source>
        <dbReference type="ARBA" id="ARBA00022786"/>
    </source>
</evidence>
<organism evidence="7 8">
    <name type="scientific">Schistosoma rodhaini</name>
    <dbReference type="NCBI Taxonomy" id="6188"/>
    <lineage>
        <taxon>Eukaryota</taxon>
        <taxon>Metazoa</taxon>
        <taxon>Spiralia</taxon>
        <taxon>Lophotrochozoa</taxon>
        <taxon>Platyhelminthes</taxon>
        <taxon>Trematoda</taxon>
        <taxon>Digenea</taxon>
        <taxon>Strigeidida</taxon>
        <taxon>Schistosomatoidea</taxon>
        <taxon>Schistosomatidae</taxon>
        <taxon>Schistosoma</taxon>
    </lineage>
</organism>
<dbReference type="SMART" id="SM00119">
    <property type="entry name" value="HECTc"/>
    <property type="match status" value="1"/>
</dbReference>
<dbReference type="GO" id="GO:0000209">
    <property type="term" value="P:protein polyubiquitination"/>
    <property type="evidence" value="ECO:0007669"/>
    <property type="project" value="InterPro"/>
</dbReference>
<feature type="active site" description="Glycyl thioester intermediate" evidence="5">
    <location>
        <position position="1145"/>
    </location>
</feature>
<accession>A0AA85G5B3</accession>
<dbReference type="GO" id="GO:0061630">
    <property type="term" value="F:ubiquitin protein ligase activity"/>
    <property type="evidence" value="ECO:0007669"/>
    <property type="project" value="UniProtKB-EC"/>
</dbReference>
<evidence type="ECO:0000256" key="2">
    <source>
        <dbReference type="ARBA" id="ARBA00012485"/>
    </source>
</evidence>
<dbReference type="PANTHER" id="PTHR45700:SF3">
    <property type="entry name" value="UBIQUITIN-PROTEIN LIGASE E3B"/>
    <property type="match status" value="1"/>
</dbReference>
<dbReference type="Pfam" id="PF00632">
    <property type="entry name" value="HECT"/>
    <property type="match status" value="1"/>
</dbReference>
<dbReference type="EC" id="2.3.2.26" evidence="2"/>
<dbReference type="InterPro" id="IPR044611">
    <property type="entry name" value="E3A/B/C-like"/>
</dbReference>
<sequence length="1177" mass="133897">MFKEVKPEVTDFIEQSRKQRTERRDAKAKALSAVVIQKNWRCFVVRRNVIRGFRSEFDLKILEGSDVKVTHLIPATELLRYVKYLKFQYNSKLDYERFLVLIRYIVNSVDTGDFKVSYVSLALRKPTLVEWIITTKWLFSTVAEHMSSLDPSIPSDSKVLNLFLSFLLIHTNCCQWSLVQDEKLKHAMNRLATTFLQHLVQKRLFEHLNAVLQKGLARHTPALTKVSLTGIFTIAMRPLIYEKFPQELVISFTRNILTVPGFILHINSMMNEAYDIIVNERLCSRIIMTLYDSSKEFNILLSKLDGSYVLCLIANLIQLSLLETDILASHCTEFCIVLSKSMHYLGTYVGSKKSNLCSWHPILGWFAQSIDNSLQSAMSFVTSQLRLLWNGRMVRLLFADLYAQAELNLPELSASEGGSSSTCHLHPANTSCATNQHGPGVPSKAEKLAVLGLLPPISRMGGSRSTGSDIDGYGHRVRHGLSNFLRQISNSSAYRARFRNKKEITNNYIPNLSTGRSDSPGPSDLPKSLKAVCMLYCFTSGSLKEIRSAILAGLSLGDLLPRMWRLISCCGSVRDWVHVIMNSQSVCHLEPHESHLMQIFASATSNLLSILDDAELFELKKSFTIDELCSMGSFFNHLIYESVIMVPDPNQLKLWSPSCKDGNKLNKTNESIALHNNNKSTVQSDSSSTVMPNLFTICLRLLSVIYERDSRHLFTPPNFWLISNLKVPAFLADLRKPKPHATFLLKHIPHIIPHKERVILFRDFVREDKASLGIHTRTNWLTDDGPVGAVITVHRNRIVEDGYQQLANLTSPQLRMKIRVQFVNEMGLDEVGIDLDGVFKEFLEETLRRVFDPSLNLFRVTNDQRLYPSPTSHLQESHLQLFEFLGKMLAKAVYECIVVDVPFANFFLTQLLGREKAGCYSFLDELATLDKELYKSLSYIKHYDGDVSDLEFTYSYAEDCLGQVIIHDLCPGGRQISVTNDVKISYVHSVAHFRMYKQIRAQTASFIRGFYSILNPDWLAMFSPSELQTLISGDSSSMDIDDLRQHTRYSGGFHSNHRVIRWLWDILRRDFDDRERSLFLKFVTSCSRPPLLGFANLEPPFCIRCVHYTNEDQDVGDTLGSVLKGFLGVVGRREEVSRLPTASTCFNLLKLPNYSSRSALKEKLRYAINSHAGFELS</sequence>
<dbReference type="AlphaFoldDB" id="A0AA85G5B3"/>
<dbReference type="InterPro" id="IPR035983">
    <property type="entry name" value="Hect_E3_ubiquitin_ligase"/>
</dbReference>
<dbReference type="WBParaSite" id="SRDH1_77770.1">
    <property type="protein sequence ID" value="SRDH1_77770.1"/>
    <property type="gene ID" value="SRDH1_77770"/>
</dbReference>
<reference evidence="7" key="1">
    <citation type="submission" date="2022-06" db="EMBL/GenBank/DDBJ databases">
        <authorList>
            <person name="Berger JAMES D."/>
            <person name="Berger JAMES D."/>
        </authorList>
    </citation>
    <scope>NUCLEOTIDE SEQUENCE [LARGE SCALE GENOMIC DNA]</scope>
</reference>
<keyword evidence="3" id="KW-0808">Transferase</keyword>
<feature type="domain" description="HECT" evidence="6">
    <location>
        <begin position="810"/>
        <end position="1177"/>
    </location>
</feature>
<name>A0AA85G5B3_9TREM</name>
<evidence type="ECO:0000256" key="1">
    <source>
        <dbReference type="ARBA" id="ARBA00000885"/>
    </source>
</evidence>
<reference evidence="8" key="2">
    <citation type="submission" date="2023-11" db="UniProtKB">
        <authorList>
            <consortium name="WormBaseParasite"/>
        </authorList>
    </citation>
    <scope>IDENTIFICATION</scope>
</reference>
<dbReference type="PROSITE" id="PS50237">
    <property type="entry name" value="HECT"/>
    <property type="match status" value="1"/>
</dbReference>
<dbReference type="SUPFAM" id="SSF56204">
    <property type="entry name" value="Hect, E3 ligase catalytic domain"/>
    <property type="match status" value="1"/>
</dbReference>
<evidence type="ECO:0000256" key="3">
    <source>
        <dbReference type="ARBA" id="ARBA00022679"/>
    </source>
</evidence>
<dbReference type="PANTHER" id="PTHR45700">
    <property type="entry name" value="UBIQUITIN-PROTEIN LIGASE E3C"/>
    <property type="match status" value="1"/>
</dbReference>
<evidence type="ECO:0000256" key="5">
    <source>
        <dbReference type="PROSITE-ProRule" id="PRU00104"/>
    </source>
</evidence>
<keyword evidence="7" id="KW-1185">Reference proteome</keyword>
<dbReference type="Proteomes" id="UP000050792">
    <property type="component" value="Unassembled WGS sequence"/>
</dbReference>